<reference evidence="1" key="1">
    <citation type="journal article" date="2020" name="Stud. Mycol.">
        <title>101 Dothideomycetes genomes: a test case for predicting lifestyles and emergence of pathogens.</title>
        <authorList>
            <person name="Haridas S."/>
            <person name="Albert R."/>
            <person name="Binder M."/>
            <person name="Bloem J."/>
            <person name="Labutti K."/>
            <person name="Salamov A."/>
            <person name="Andreopoulos B."/>
            <person name="Baker S."/>
            <person name="Barry K."/>
            <person name="Bills G."/>
            <person name="Bluhm B."/>
            <person name="Cannon C."/>
            <person name="Castanera R."/>
            <person name="Culley D."/>
            <person name="Daum C."/>
            <person name="Ezra D."/>
            <person name="Gonzalez J."/>
            <person name="Henrissat B."/>
            <person name="Kuo A."/>
            <person name="Liang C."/>
            <person name="Lipzen A."/>
            <person name="Lutzoni F."/>
            <person name="Magnuson J."/>
            <person name="Mondo S."/>
            <person name="Nolan M."/>
            <person name="Ohm R."/>
            <person name="Pangilinan J."/>
            <person name="Park H.-J."/>
            <person name="Ramirez L."/>
            <person name="Alfaro M."/>
            <person name="Sun H."/>
            <person name="Tritt A."/>
            <person name="Yoshinaga Y."/>
            <person name="Zwiers L.-H."/>
            <person name="Turgeon B."/>
            <person name="Goodwin S."/>
            <person name="Spatafora J."/>
            <person name="Crous P."/>
            <person name="Grigoriev I."/>
        </authorList>
    </citation>
    <scope>NUCLEOTIDE SEQUENCE</scope>
    <source>
        <strain evidence="1">CBS 525.71</strain>
    </source>
</reference>
<evidence type="ECO:0000313" key="1">
    <source>
        <dbReference type="EMBL" id="KAF2626522.1"/>
    </source>
</evidence>
<keyword evidence="2" id="KW-1185">Reference proteome</keyword>
<gene>
    <name evidence="1" type="ORF">BU25DRAFT_369507</name>
</gene>
<name>A0ACB6RXU1_9PLEO</name>
<evidence type="ECO:0000313" key="2">
    <source>
        <dbReference type="Proteomes" id="UP000799754"/>
    </source>
</evidence>
<dbReference type="Proteomes" id="UP000799754">
    <property type="component" value="Unassembled WGS sequence"/>
</dbReference>
<organism evidence="1 2">
    <name type="scientific">Macroventuria anomochaeta</name>
    <dbReference type="NCBI Taxonomy" id="301207"/>
    <lineage>
        <taxon>Eukaryota</taxon>
        <taxon>Fungi</taxon>
        <taxon>Dikarya</taxon>
        <taxon>Ascomycota</taxon>
        <taxon>Pezizomycotina</taxon>
        <taxon>Dothideomycetes</taxon>
        <taxon>Pleosporomycetidae</taxon>
        <taxon>Pleosporales</taxon>
        <taxon>Pleosporineae</taxon>
        <taxon>Didymellaceae</taxon>
        <taxon>Macroventuria</taxon>
    </lineage>
</organism>
<dbReference type="EMBL" id="MU006720">
    <property type="protein sequence ID" value="KAF2626522.1"/>
    <property type="molecule type" value="Genomic_DNA"/>
</dbReference>
<comment type="caution">
    <text evidence="1">The sequence shown here is derived from an EMBL/GenBank/DDBJ whole genome shotgun (WGS) entry which is preliminary data.</text>
</comment>
<protein>
    <submittedName>
        <fullName evidence="1">HET-domain-containing protein</fullName>
    </submittedName>
</protein>
<sequence length="645" mass="72910">MGSPEHTDQVVPSYKYQPVDAAKSEIRLLWVPQKANRSSSNSGYALTTSILDGGRDFVALSYCWGGQPLDRPITISGSQMFITESLDNALSSLRSKDDGFYIWADAICINQQDDNEKTWQVQLMRRIYGAATRVVIWLGPSTAASDHAFIGIRELGRLLIEIGLWDAVIQQSNELVSWLSGKRDEQASFRVRRTILNVMAQHLDHARNDRHPFKWLSAELYRRPWFNRVWCIQECTNARTATFRCGQSEADFTMVAAVSFYMRLFGMYLRGLLIGPLKHQAQANALADTLYSPIPTTIMDLRMKCLVSPGHNLRHYLDQINVRNNPQEGVMDATQDIDRVYALLGVASGEAAAEIVPDYSLSCAQAYTVTARALLEHGHDDILSLCRSERRTLGLPSWVPDWAAPMRTPWSLFNRTDWSFSACGCFNGRLTVMDMSSIGRHSPSLALRGVMVDTIGEAGHCFHLNVDEIPDRSFLVTLRPYFCDITAYLSKSKQYTPEQKAHAEWRIPIGDGHSDDLKSEYVRAPADSHMKVGLEHAKTEYGWNNTGTMFEVFTDDTRPYACFIDRFRRMYDSRPFFSRTGYVGLCPKESQPGDVIAILMGVRVPYIIRPSAQRTWTLIGEAYVHSIMDGEFMDTNPTIEDITLV</sequence>
<accession>A0ACB6RXU1</accession>
<proteinExistence type="predicted"/>